<dbReference type="EMBL" id="MNAO01000641">
    <property type="protein sequence ID" value="OHV07049.1"/>
    <property type="molecule type" value="Genomic_DNA"/>
</dbReference>
<proteinExistence type="predicted"/>
<protein>
    <submittedName>
        <fullName evidence="1">Hydratase</fullName>
    </submittedName>
</protein>
<dbReference type="GO" id="GO:0005737">
    <property type="term" value="C:cytoplasm"/>
    <property type="evidence" value="ECO:0007669"/>
    <property type="project" value="TreeGrafter"/>
</dbReference>
<dbReference type="InterPro" id="IPR036663">
    <property type="entry name" value="Fumarylacetoacetase_C_sf"/>
</dbReference>
<organism evidence="1 2">
    <name type="scientific">Methylorubrum extorquens</name>
    <name type="common">Methylobacterium dichloromethanicum</name>
    <name type="synonym">Methylobacterium extorquens</name>
    <dbReference type="NCBI Taxonomy" id="408"/>
    <lineage>
        <taxon>Bacteria</taxon>
        <taxon>Pseudomonadati</taxon>
        <taxon>Pseudomonadota</taxon>
        <taxon>Alphaproteobacteria</taxon>
        <taxon>Hyphomicrobiales</taxon>
        <taxon>Methylobacteriaceae</taxon>
        <taxon>Methylorubrum</taxon>
    </lineage>
</organism>
<comment type="caution">
    <text evidence="1">The sequence shown here is derived from an EMBL/GenBank/DDBJ whole genome shotgun (WGS) entry which is preliminary data.</text>
</comment>
<gene>
    <name evidence="1" type="ORF">BK022_27010</name>
</gene>
<reference evidence="1 2" key="1">
    <citation type="submission" date="2016-10" db="EMBL/GenBank/DDBJ databases">
        <title>Draft genome sequence of Methylobacterium extorquens CP3, a seed endophyte of Crotalaria pumila with plant growth-promoting and metal tolerance properties.</title>
        <authorList>
            <person name="Sanchez-Lopez A.S."/>
            <person name="Van Hamme J.D."/>
            <person name="Thijs S."/>
            <person name="Mcammond B.M."/>
            <person name="Stevens V."/>
            <person name="Gonzalez-Chavez M.D.C."/>
            <person name="Vangronsveld J."/>
        </authorList>
    </citation>
    <scope>NUCLEOTIDE SEQUENCE [LARGE SCALE GENOMIC DNA]</scope>
    <source>
        <strain evidence="1 2">CP3</strain>
    </source>
</reference>
<sequence>MTLALHQNADASVYSAATILAASDERRHIAPLTERDGSFGLTDAYRVTAEVRRLREARGESVVGRKIGFTNTTIWAEYNVAAPIWGYVYDTTLHRVSSTREPVALAPFVEPRIEPEIVFGLAKAPQTGMDERALLACVKWVSLGFEIVQSLFPGWRFRAPDTVAAFGLHGALFVGDPTSVTPGSEDEWLGALRRFDTQLQRDGAAIETGHATNVLGGGPLAALRHVVEVLANDPSSPPLAAGEVVTTGTLTNAYPIKPGENWATRTTGLPLSDVRLAF</sequence>
<dbReference type="GO" id="GO:0008684">
    <property type="term" value="F:2-oxopent-4-enoate hydratase activity"/>
    <property type="evidence" value="ECO:0007669"/>
    <property type="project" value="TreeGrafter"/>
</dbReference>
<name>A0A1S1NR93_METEX</name>
<dbReference type="Gene3D" id="3.90.850.10">
    <property type="entry name" value="Fumarylacetoacetase-like, C-terminal domain"/>
    <property type="match status" value="1"/>
</dbReference>
<dbReference type="PANTHER" id="PTHR30143">
    <property type="entry name" value="ACID HYDRATASE"/>
    <property type="match status" value="1"/>
</dbReference>
<dbReference type="Proteomes" id="UP000180215">
    <property type="component" value="Unassembled WGS sequence"/>
</dbReference>
<accession>A0A1S1NR93</accession>
<evidence type="ECO:0000313" key="1">
    <source>
        <dbReference type="EMBL" id="OHV07049.1"/>
    </source>
</evidence>
<dbReference type="PANTHER" id="PTHR30143:SF0">
    <property type="entry name" value="2-KETO-4-PENTENOATE HYDRATASE"/>
    <property type="match status" value="1"/>
</dbReference>
<dbReference type="InterPro" id="IPR050772">
    <property type="entry name" value="Hydratase-Decarb/MhpD_sf"/>
</dbReference>
<dbReference type="SUPFAM" id="SSF56529">
    <property type="entry name" value="FAH"/>
    <property type="match status" value="1"/>
</dbReference>
<evidence type="ECO:0000313" key="2">
    <source>
        <dbReference type="Proteomes" id="UP000180215"/>
    </source>
</evidence>
<dbReference type="AlphaFoldDB" id="A0A1S1NR93"/>